<dbReference type="Pfam" id="PF14081">
    <property type="entry name" value="DUF4262"/>
    <property type="match status" value="1"/>
</dbReference>
<accession>A0A7W0CI60</accession>
<dbReference type="EMBL" id="JACDUR010000003">
    <property type="protein sequence ID" value="MBA2891422.1"/>
    <property type="molecule type" value="Genomic_DNA"/>
</dbReference>
<dbReference type="InterPro" id="IPR025358">
    <property type="entry name" value="DUF4262"/>
</dbReference>
<dbReference type="AlphaFoldDB" id="A0A7W0CI60"/>
<evidence type="ECO:0000313" key="1">
    <source>
        <dbReference type="EMBL" id="MBA2891422.1"/>
    </source>
</evidence>
<reference evidence="1 2" key="1">
    <citation type="submission" date="2020-07" db="EMBL/GenBank/DDBJ databases">
        <title>Genomic Encyclopedia of Type Strains, Phase IV (KMG-IV): sequencing the most valuable type-strain genomes for metagenomic binning, comparative biology and taxonomic classification.</title>
        <authorList>
            <person name="Goeker M."/>
        </authorList>
    </citation>
    <scope>NUCLEOTIDE SEQUENCE [LARGE SCALE GENOMIC DNA]</scope>
    <source>
        <strain evidence="1 2">DSM 45533</strain>
    </source>
</reference>
<name>A0A7W0CI60_9ACTN</name>
<dbReference type="RefSeq" id="WP_181610221.1">
    <property type="nucleotide sequence ID" value="NZ_BAABAM010000002.1"/>
</dbReference>
<gene>
    <name evidence="1" type="ORF">HNR30_002763</name>
</gene>
<protein>
    <recommendedName>
        <fullName evidence="3">DUF4262 domain-containing protein</fullName>
    </recommendedName>
</protein>
<organism evidence="1 2">
    <name type="scientific">Nonomuraea soli</name>
    <dbReference type="NCBI Taxonomy" id="1032476"/>
    <lineage>
        <taxon>Bacteria</taxon>
        <taxon>Bacillati</taxon>
        <taxon>Actinomycetota</taxon>
        <taxon>Actinomycetes</taxon>
        <taxon>Streptosporangiales</taxon>
        <taxon>Streptosporangiaceae</taxon>
        <taxon>Nonomuraea</taxon>
    </lineage>
</organism>
<evidence type="ECO:0000313" key="2">
    <source>
        <dbReference type="Proteomes" id="UP000530928"/>
    </source>
</evidence>
<keyword evidence="2" id="KW-1185">Reference proteome</keyword>
<sequence>MTDETPCHCLICVDHGIELDDFDRRTISVVRAHGWNALAIPADDSGPGWAYTIGLWHSFRSPEVAIFGIDDIETMQACLNILGEAVRAGDRLVEGAQRDDVIEDHPITLKPIHPSWYKSLFGMGLFFYRRPPLPFLEVVWPDSSMGVRQPQLWIPKAEHPPGPWPDLP</sequence>
<proteinExistence type="predicted"/>
<evidence type="ECO:0008006" key="3">
    <source>
        <dbReference type="Google" id="ProtNLM"/>
    </source>
</evidence>
<dbReference type="Proteomes" id="UP000530928">
    <property type="component" value="Unassembled WGS sequence"/>
</dbReference>
<comment type="caution">
    <text evidence="1">The sequence shown here is derived from an EMBL/GenBank/DDBJ whole genome shotgun (WGS) entry which is preliminary data.</text>
</comment>